<protein>
    <recommendedName>
        <fullName evidence="3">L,D-transpeptidase catalytic domain</fullName>
    </recommendedName>
</protein>
<dbReference type="Pfam" id="PF13645">
    <property type="entry name" value="YkuD_2"/>
    <property type="match status" value="1"/>
</dbReference>
<proteinExistence type="predicted"/>
<reference evidence="1" key="1">
    <citation type="submission" date="2019-11" db="EMBL/GenBank/DDBJ databases">
        <title>Description of Pedobacter sp. LMG 31464T.</title>
        <authorList>
            <person name="Carlier A."/>
            <person name="Qi S."/>
            <person name="Vandamme P."/>
        </authorList>
    </citation>
    <scope>NUCLEOTIDE SEQUENCE</scope>
    <source>
        <strain evidence="1">LMG 31464</strain>
    </source>
</reference>
<dbReference type="RefSeq" id="WP_182920967.1">
    <property type="nucleotide sequence ID" value="NZ_WNXD01000001.1"/>
</dbReference>
<dbReference type="EMBL" id="WNXD01000001">
    <property type="protein sequence ID" value="MBB2144273.1"/>
    <property type="molecule type" value="Genomic_DNA"/>
</dbReference>
<dbReference type="AlphaFoldDB" id="A0A923DXH6"/>
<organism evidence="1 2">
    <name type="scientific">Pedobacter planticolens</name>
    <dbReference type="NCBI Taxonomy" id="2679964"/>
    <lineage>
        <taxon>Bacteria</taxon>
        <taxon>Pseudomonadati</taxon>
        <taxon>Bacteroidota</taxon>
        <taxon>Sphingobacteriia</taxon>
        <taxon>Sphingobacteriales</taxon>
        <taxon>Sphingobacteriaceae</taxon>
        <taxon>Pedobacter</taxon>
    </lineage>
</organism>
<dbReference type="PANTHER" id="PTHR38477">
    <property type="entry name" value="HYPOTHETICAL EXPORTED PROTEIN"/>
    <property type="match status" value="1"/>
</dbReference>
<dbReference type="InterPro" id="IPR032676">
    <property type="entry name" value="YkuD_2"/>
</dbReference>
<gene>
    <name evidence="1" type="ORF">GM921_02135</name>
</gene>
<evidence type="ECO:0008006" key="3">
    <source>
        <dbReference type="Google" id="ProtNLM"/>
    </source>
</evidence>
<dbReference type="PANTHER" id="PTHR38477:SF1">
    <property type="entry name" value="MUREIN L,D-TRANSPEPTIDASE CATALYTIC DOMAIN FAMILY PROTEIN"/>
    <property type="match status" value="1"/>
</dbReference>
<name>A0A923DXH6_9SPHI</name>
<keyword evidence="2" id="KW-1185">Reference proteome</keyword>
<dbReference type="Proteomes" id="UP000601055">
    <property type="component" value="Unassembled WGS sequence"/>
</dbReference>
<sequence>MRKYILRAAGFLSIAVCLTITGWKAAKKKEPIIKSRIIKHRSIAGLDSIYIKHVNDLYNATHLKEAGLNFPVFEKALTGFYNLKKSGQLSDKSILTIADFDQSSTSKRFYIIDLDKKEILLNTWVAHGERSGGNEAKYFSNNNNSFSSSLGFYVTGEIYKGIHGKSLKLDGVDEGFNNNARNRSIVVHGASYVSRETINALGRLGRSQGCPAVAPEVANKVIATIEDKTVLFINKSAETYQSKYLDETLAANFALDTANHAMD</sequence>
<evidence type="ECO:0000313" key="2">
    <source>
        <dbReference type="Proteomes" id="UP000601055"/>
    </source>
</evidence>
<comment type="caution">
    <text evidence="1">The sequence shown here is derived from an EMBL/GenBank/DDBJ whole genome shotgun (WGS) entry which is preliminary data.</text>
</comment>
<evidence type="ECO:0000313" key="1">
    <source>
        <dbReference type="EMBL" id="MBB2144273.1"/>
    </source>
</evidence>
<accession>A0A923DXH6</accession>